<dbReference type="InterPro" id="IPR007275">
    <property type="entry name" value="YTH_domain"/>
</dbReference>
<dbReference type="InterPro" id="IPR045168">
    <property type="entry name" value="YTH_prot"/>
</dbReference>
<dbReference type="PANTHER" id="PTHR12357:SF99">
    <property type="entry name" value="YTH DOMAIN-CONTAINING PROTEIN ECT2-RELATED"/>
    <property type="match status" value="1"/>
</dbReference>
<feature type="compositionally biased region" description="Low complexity" evidence="2">
    <location>
        <begin position="154"/>
        <end position="169"/>
    </location>
</feature>
<protein>
    <recommendedName>
        <fullName evidence="1">YTH domain-containing family protein</fullName>
    </recommendedName>
</protein>
<dbReference type="EMBL" id="LR743591">
    <property type="protein sequence ID" value="CAA2618849.1"/>
    <property type="molecule type" value="Genomic_DNA"/>
</dbReference>
<dbReference type="AlphaFoldDB" id="A0A7I8IL88"/>
<dbReference type="Proteomes" id="UP001189122">
    <property type="component" value="Unassembled WGS sequence"/>
</dbReference>
<keyword evidence="1" id="KW-0694">RNA-binding</keyword>
<dbReference type="CDD" id="cd21134">
    <property type="entry name" value="YTH"/>
    <property type="match status" value="1"/>
</dbReference>
<name>A0A7I8IL88_SPIIN</name>
<dbReference type="Pfam" id="PF04146">
    <property type="entry name" value="YTH"/>
    <property type="match status" value="1"/>
</dbReference>
<dbReference type="PANTHER" id="PTHR12357">
    <property type="entry name" value="YTH YT521-B HOMOLOGY DOMAIN-CONTAINING"/>
    <property type="match status" value="1"/>
</dbReference>
<evidence type="ECO:0000256" key="2">
    <source>
        <dbReference type="SAM" id="MobiDB-lite"/>
    </source>
</evidence>
<feature type="region of interest" description="Disordered" evidence="2">
    <location>
        <begin position="154"/>
        <end position="203"/>
    </location>
</feature>
<evidence type="ECO:0000313" key="4">
    <source>
        <dbReference type="EMBL" id="CAA2618849.1"/>
    </source>
</evidence>
<feature type="compositionally biased region" description="Polar residues" evidence="2">
    <location>
        <begin position="190"/>
        <end position="201"/>
    </location>
</feature>
<dbReference type="GO" id="GO:0061157">
    <property type="term" value="P:mRNA destabilization"/>
    <property type="evidence" value="ECO:0007669"/>
    <property type="project" value="TreeGrafter"/>
</dbReference>
<dbReference type="EMBL" id="CACRZD030000004">
    <property type="protein sequence ID" value="CAA6658572.1"/>
    <property type="molecule type" value="Genomic_DNA"/>
</dbReference>
<dbReference type="Gene3D" id="3.10.590.10">
    <property type="entry name" value="ph1033 like domains"/>
    <property type="match status" value="1"/>
</dbReference>
<feature type="region of interest" description="Disordered" evidence="2">
    <location>
        <begin position="25"/>
        <end position="57"/>
    </location>
</feature>
<dbReference type="GO" id="GO:0005737">
    <property type="term" value="C:cytoplasm"/>
    <property type="evidence" value="ECO:0007669"/>
    <property type="project" value="TreeGrafter"/>
</dbReference>
<reference evidence="4 5" key="1">
    <citation type="submission" date="2019-12" db="EMBL/GenBank/DDBJ databases">
        <authorList>
            <person name="Scholz U."/>
            <person name="Mascher M."/>
            <person name="Fiebig A."/>
        </authorList>
    </citation>
    <scope>NUCLEOTIDE SEQUENCE</scope>
</reference>
<organism evidence="4">
    <name type="scientific">Spirodela intermedia</name>
    <name type="common">Intermediate duckweed</name>
    <dbReference type="NCBI Taxonomy" id="51605"/>
    <lineage>
        <taxon>Eukaryota</taxon>
        <taxon>Viridiplantae</taxon>
        <taxon>Streptophyta</taxon>
        <taxon>Embryophyta</taxon>
        <taxon>Tracheophyta</taxon>
        <taxon>Spermatophyta</taxon>
        <taxon>Magnoliopsida</taxon>
        <taxon>Liliopsida</taxon>
        <taxon>Araceae</taxon>
        <taxon>Lemnoideae</taxon>
        <taxon>Spirodela</taxon>
    </lineage>
</organism>
<comment type="similarity">
    <text evidence="1">Belongs to the YTHDF family.</text>
</comment>
<dbReference type="PROSITE" id="PS50882">
    <property type="entry name" value="YTH"/>
    <property type="match status" value="1"/>
</dbReference>
<feature type="domain" description="YTH" evidence="3">
    <location>
        <begin position="283"/>
        <end position="416"/>
    </location>
</feature>
<gene>
    <name evidence="4" type="ORF">SI7747_04005016</name>
</gene>
<dbReference type="GO" id="GO:1990247">
    <property type="term" value="F:N6-methyladenosine-containing RNA reader activity"/>
    <property type="evidence" value="ECO:0007669"/>
    <property type="project" value="UniProtKB-UniRule"/>
</dbReference>
<evidence type="ECO:0000259" key="3">
    <source>
        <dbReference type="PROSITE" id="PS50882"/>
    </source>
</evidence>
<evidence type="ECO:0000313" key="5">
    <source>
        <dbReference type="Proteomes" id="UP001189122"/>
    </source>
</evidence>
<dbReference type="GO" id="GO:0003729">
    <property type="term" value="F:mRNA binding"/>
    <property type="evidence" value="ECO:0007669"/>
    <property type="project" value="UniProtKB-UniRule"/>
</dbReference>
<keyword evidence="5" id="KW-1185">Reference proteome</keyword>
<comment type="function">
    <text evidence="1">Specifically recognizes and binds N6-methyladenosine (m6A)-containing RNAs, and regulates mRNA stability. M6A is a modification present at internal sites of mRNAs and some non-coding RNAs and plays a role in mRNA stability and processing.</text>
</comment>
<proteinExistence type="inferred from homology"/>
<evidence type="ECO:0000256" key="1">
    <source>
        <dbReference type="RuleBase" id="RU369095"/>
    </source>
</evidence>
<accession>A0A7I8IL88</accession>
<sequence length="543" mass="59352">MATFTPAADQAADLVQKLSLDTQTKTHNVQEVTKKSNGSVERSNLANGNAPSSERSTTPILQDFVDPSMYYLSSGYASQPYYFGTYNNKWDDYSRYVNPDEVPGVYGDFYPGYGYAPYGAYAPPGSPVPTAGPDGQLYGPQQYQYPGLYYMPSTPSSSTLTSTSQPPTSRAEVSGSAASEEPTVSVDATKMTTKGTSNGSANGDVGSVPLKHNHQKPLAWHPFWLPPDPRYAYDGMRSPVPWLDGPAFLDGQHRQAATSTLSSMGLNTQRSASGMGPGSHGLMSRMYPNSRIEDDVHKSIKYGVWASTVNGNKKLHSAYQESKERWAAAPSSCFSHGQFVGVAEMVGPVDFNKTVDYWQQDRWNGCFPVMWHIVKDVPNSMLKHIILENNDNKPVTNSRDTQEVKLEQGLQMLKLFKEHVSKTSILDDFLFYEVRQKTMQEKRAKQQQFLKQVSARNSGDGPVVEEKGKEGTAEKAIISQNPVESAAFLSKETIDAALGESKLGEETCMAAALVNPTLVNDAQKVAILAAERNGVANGIANSC</sequence>